<feature type="non-terminal residue" evidence="5">
    <location>
        <position position="1"/>
    </location>
</feature>
<evidence type="ECO:0000256" key="3">
    <source>
        <dbReference type="ARBA" id="ARBA00023004"/>
    </source>
</evidence>
<protein>
    <recommendedName>
        <fullName evidence="7">Cytochrome P450</fullName>
    </recommendedName>
</protein>
<dbReference type="InterPro" id="IPR001128">
    <property type="entry name" value="Cyt_P450"/>
</dbReference>
<comment type="similarity">
    <text evidence="1">Belongs to the cytochrome P450 family.</text>
</comment>
<evidence type="ECO:0000313" key="5">
    <source>
        <dbReference type="EMBL" id="CAH2074225.1"/>
    </source>
</evidence>
<dbReference type="Gene3D" id="1.10.630.10">
    <property type="entry name" value="Cytochrome P450"/>
    <property type="match status" value="1"/>
</dbReference>
<evidence type="ECO:0000256" key="2">
    <source>
        <dbReference type="ARBA" id="ARBA00022723"/>
    </source>
</evidence>
<dbReference type="PANTHER" id="PTHR24300">
    <property type="entry name" value="CYTOCHROME P450 508A4-RELATED"/>
    <property type="match status" value="1"/>
</dbReference>
<keyword evidence="4" id="KW-0560">Oxidoreductase</keyword>
<accession>A0ABN8J1H4</accession>
<evidence type="ECO:0000256" key="1">
    <source>
        <dbReference type="ARBA" id="ARBA00010617"/>
    </source>
</evidence>
<keyword evidence="4" id="KW-0503">Monooxygenase</keyword>
<proteinExistence type="inferred from homology"/>
<name>A0ABN8J1H4_9NEOP</name>
<evidence type="ECO:0000256" key="4">
    <source>
        <dbReference type="ARBA" id="ARBA00023033"/>
    </source>
</evidence>
<keyword evidence="2" id="KW-0479">Metal-binding</keyword>
<organism evidence="5 6">
    <name type="scientific">Iphiclides podalirius</name>
    <name type="common">scarce swallowtail</name>
    <dbReference type="NCBI Taxonomy" id="110791"/>
    <lineage>
        <taxon>Eukaryota</taxon>
        <taxon>Metazoa</taxon>
        <taxon>Ecdysozoa</taxon>
        <taxon>Arthropoda</taxon>
        <taxon>Hexapoda</taxon>
        <taxon>Insecta</taxon>
        <taxon>Pterygota</taxon>
        <taxon>Neoptera</taxon>
        <taxon>Endopterygota</taxon>
        <taxon>Lepidoptera</taxon>
        <taxon>Glossata</taxon>
        <taxon>Ditrysia</taxon>
        <taxon>Papilionoidea</taxon>
        <taxon>Papilionidae</taxon>
        <taxon>Papilioninae</taxon>
        <taxon>Iphiclides</taxon>
    </lineage>
</organism>
<keyword evidence="6" id="KW-1185">Reference proteome</keyword>
<sequence>MNDLFSAGMETSRTTVVWLLVIMLREPRVAQKVMEELSHLVPVGTIVTMAHRPKLPYIEAANVRRAQRLRATPLHNWLALIIRALHRKCKLRSTREPNAKRIELERFLRQ</sequence>
<reference evidence="5" key="1">
    <citation type="submission" date="2022-03" db="EMBL/GenBank/DDBJ databases">
        <authorList>
            <person name="Martin H S."/>
        </authorList>
    </citation>
    <scope>NUCLEOTIDE SEQUENCE</scope>
</reference>
<evidence type="ECO:0000313" key="6">
    <source>
        <dbReference type="Proteomes" id="UP000837857"/>
    </source>
</evidence>
<gene>
    <name evidence="5" type="ORF">IPOD504_LOCUS15976</name>
</gene>
<dbReference type="Pfam" id="PF00067">
    <property type="entry name" value="p450"/>
    <property type="match status" value="1"/>
</dbReference>
<evidence type="ECO:0008006" key="7">
    <source>
        <dbReference type="Google" id="ProtNLM"/>
    </source>
</evidence>
<dbReference type="Proteomes" id="UP000837857">
    <property type="component" value="Chromosome 7"/>
</dbReference>
<dbReference type="SUPFAM" id="SSF48264">
    <property type="entry name" value="Cytochrome P450"/>
    <property type="match status" value="1"/>
</dbReference>
<dbReference type="PANTHER" id="PTHR24300:SF375">
    <property type="entry name" value="CYTOCHROME P450 FAMILY"/>
    <property type="match status" value="1"/>
</dbReference>
<dbReference type="InterPro" id="IPR036396">
    <property type="entry name" value="Cyt_P450_sf"/>
</dbReference>
<dbReference type="InterPro" id="IPR050182">
    <property type="entry name" value="Cytochrome_P450_fam2"/>
</dbReference>
<keyword evidence="3" id="KW-0408">Iron</keyword>
<dbReference type="EMBL" id="OW152819">
    <property type="protein sequence ID" value="CAH2074225.1"/>
    <property type="molecule type" value="Genomic_DNA"/>
</dbReference>